<gene>
    <name evidence="1" type="ORF">SMN809_LOCUS39555</name>
</gene>
<reference evidence="1" key="1">
    <citation type="submission" date="2021-02" db="EMBL/GenBank/DDBJ databases">
        <authorList>
            <person name="Nowell W R."/>
        </authorList>
    </citation>
    <scope>NUCLEOTIDE SEQUENCE</scope>
</reference>
<dbReference type="EMBL" id="CAJOBI010106558">
    <property type="protein sequence ID" value="CAF4612852.1"/>
    <property type="molecule type" value="Genomic_DNA"/>
</dbReference>
<dbReference type="AlphaFoldDB" id="A0A8S2Z9E9"/>
<dbReference type="Proteomes" id="UP000676336">
    <property type="component" value="Unassembled WGS sequence"/>
</dbReference>
<proteinExistence type="predicted"/>
<comment type="caution">
    <text evidence="1">The sequence shown here is derived from an EMBL/GenBank/DDBJ whole genome shotgun (WGS) entry which is preliminary data.</text>
</comment>
<accession>A0A8S2Z9E9</accession>
<name>A0A8S2Z9E9_9BILA</name>
<sequence length="90" mass="10024">MATIEKLYLLKCPSFITSYNGSCLEEIGKLTLLNVYTLLAHTTCEEDVKAMPNSGRLLSTIIESIEKAFVGKPETTTLIEQLLETLKDIE</sequence>
<organism evidence="1 2">
    <name type="scientific">Rotaria magnacalcarata</name>
    <dbReference type="NCBI Taxonomy" id="392030"/>
    <lineage>
        <taxon>Eukaryota</taxon>
        <taxon>Metazoa</taxon>
        <taxon>Spiralia</taxon>
        <taxon>Gnathifera</taxon>
        <taxon>Rotifera</taxon>
        <taxon>Eurotatoria</taxon>
        <taxon>Bdelloidea</taxon>
        <taxon>Philodinida</taxon>
        <taxon>Philodinidae</taxon>
        <taxon>Rotaria</taxon>
    </lineage>
</organism>
<evidence type="ECO:0000313" key="2">
    <source>
        <dbReference type="Proteomes" id="UP000676336"/>
    </source>
</evidence>
<evidence type="ECO:0000313" key="1">
    <source>
        <dbReference type="EMBL" id="CAF4612852.1"/>
    </source>
</evidence>
<protein>
    <submittedName>
        <fullName evidence="1">Uncharacterized protein</fullName>
    </submittedName>
</protein>